<dbReference type="PANTHER" id="PTHR30137">
    <property type="entry name" value="LUCIFERASE-LIKE MONOOXYGENASE"/>
    <property type="match status" value="1"/>
</dbReference>
<dbReference type="InterPro" id="IPR011251">
    <property type="entry name" value="Luciferase-like_dom"/>
</dbReference>
<dbReference type="EMBL" id="AP018448">
    <property type="protein sequence ID" value="BBC30930.1"/>
    <property type="molecule type" value="Genomic_DNA"/>
</dbReference>
<dbReference type="Proteomes" id="UP001321542">
    <property type="component" value="Chromosome"/>
</dbReference>
<keyword evidence="2" id="KW-0503">Monooxygenase</keyword>
<evidence type="ECO:0000259" key="3">
    <source>
        <dbReference type="Pfam" id="PF00296"/>
    </source>
</evidence>
<dbReference type="PANTHER" id="PTHR30137:SF8">
    <property type="entry name" value="BLR5498 PROTEIN"/>
    <property type="match status" value="1"/>
</dbReference>
<keyword evidence="5" id="KW-1185">Reference proteome</keyword>
<organism evidence="4 5">
    <name type="scientific">Streptomyces graminofaciens</name>
    <dbReference type="NCBI Taxonomy" id="68212"/>
    <lineage>
        <taxon>Bacteria</taxon>
        <taxon>Bacillati</taxon>
        <taxon>Actinomycetota</taxon>
        <taxon>Actinomycetes</taxon>
        <taxon>Kitasatosporales</taxon>
        <taxon>Streptomycetaceae</taxon>
        <taxon>Streptomyces</taxon>
    </lineage>
</organism>
<sequence>MEALDDEPGKLKFVHHYGVGLHGVEPVIHVHDPLWQKRQIDDFVEFAVEAEELGFDGLSVTEHHAPLMTCPSPHILLAAAAVRTSRIRLATAVTVLPLYHPIRVAEEAGTLDLLSGGRFELGLGRGVPQEAQIASGRELTSAELNQGWLESLELLELALTERDFTYNGTFHKVTRPTTIATRPLQNPFPIWLGGLSLDTMGRAAQRGWNIMRNLGSNQEHRDALEHYTKVAAQHGHLRSGANMMIERFVAIGETEDEAERNFEQFSATFGQFLAVYTAGGRRAVPKNDAEFHVDKNSTKKNRPAIAVSGTPDQIIESLQQTIDETGARRLLVEIFSERERRLFVDEVMPVLRSRNATAG</sequence>
<evidence type="ECO:0000256" key="2">
    <source>
        <dbReference type="ARBA" id="ARBA00023033"/>
    </source>
</evidence>
<keyword evidence="1" id="KW-0560">Oxidoreductase</keyword>
<evidence type="ECO:0000256" key="1">
    <source>
        <dbReference type="ARBA" id="ARBA00023002"/>
    </source>
</evidence>
<dbReference type="RefSeq" id="WP_286249571.1">
    <property type="nucleotide sequence ID" value="NZ_AP018448.1"/>
</dbReference>
<accession>A0ABN5VD60</accession>
<dbReference type="InterPro" id="IPR050766">
    <property type="entry name" value="Bact_Lucif_Oxidored"/>
</dbReference>
<name>A0ABN5VD60_9ACTN</name>
<evidence type="ECO:0000313" key="4">
    <source>
        <dbReference type="EMBL" id="BBC30930.1"/>
    </source>
</evidence>
<reference evidence="4 5" key="1">
    <citation type="journal article" date="2010" name="ChemBioChem">
        <title>Cloning and characterization of the biosynthetic gene cluster of 16-membered macrolide antibiotic FD-891: involvement of a dual functional cytochrome P450 monooxygenase catalyzing epoxidation and hydroxylation.</title>
        <authorList>
            <person name="Kudo F."/>
            <person name="Motegi A."/>
            <person name="Mizoue K."/>
            <person name="Eguchi T."/>
        </authorList>
    </citation>
    <scope>NUCLEOTIDE SEQUENCE [LARGE SCALE GENOMIC DNA]</scope>
    <source>
        <strain evidence="4 5">A-8890</strain>
    </source>
</reference>
<reference evidence="4 5" key="2">
    <citation type="journal article" date="2023" name="ChemBioChem">
        <title>Acyltransferase Domain Exchange between Two Independent Type I Polyketide Synthases in the Same Producer Strain of Macrolide Antibiotics.</title>
        <authorList>
            <person name="Kudo F."/>
            <person name="Kishikawa K."/>
            <person name="Tsuboi K."/>
            <person name="Kido T."/>
            <person name="Usui T."/>
            <person name="Hashimoto J."/>
            <person name="Shin-Ya K."/>
            <person name="Miyanaga A."/>
            <person name="Eguchi T."/>
        </authorList>
    </citation>
    <scope>NUCLEOTIDE SEQUENCE [LARGE SCALE GENOMIC DNA]</scope>
    <source>
        <strain evidence="4 5">A-8890</strain>
    </source>
</reference>
<protein>
    <recommendedName>
        <fullName evidence="3">Luciferase-like domain-containing protein</fullName>
    </recommendedName>
</protein>
<dbReference type="SUPFAM" id="SSF51679">
    <property type="entry name" value="Bacterial luciferase-like"/>
    <property type="match status" value="1"/>
</dbReference>
<evidence type="ECO:0000313" key="5">
    <source>
        <dbReference type="Proteomes" id="UP001321542"/>
    </source>
</evidence>
<dbReference type="Pfam" id="PF00296">
    <property type="entry name" value="Bac_luciferase"/>
    <property type="match status" value="1"/>
</dbReference>
<gene>
    <name evidence="4" type="ORF">SGFS_022240</name>
</gene>
<proteinExistence type="predicted"/>
<dbReference type="Gene3D" id="3.20.20.30">
    <property type="entry name" value="Luciferase-like domain"/>
    <property type="match status" value="1"/>
</dbReference>
<dbReference type="InterPro" id="IPR036661">
    <property type="entry name" value="Luciferase-like_sf"/>
</dbReference>
<feature type="domain" description="Luciferase-like" evidence="3">
    <location>
        <begin position="38"/>
        <end position="328"/>
    </location>
</feature>